<feature type="domain" description="EGF-like" evidence="12">
    <location>
        <begin position="672"/>
        <end position="711"/>
    </location>
</feature>
<dbReference type="CDD" id="cd00054">
    <property type="entry name" value="EGF_CA"/>
    <property type="match status" value="3"/>
</dbReference>
<feature type="domain" description="CUB" evidence="11">
    <location>
        <begin position="24"/>
        <end position="140"/>
    </location>
</feature>
<keyword evidence="3 9" id="KW-0245">EGF-like domain</keyword>
<evidence type="ECO:0000256" key="10">
    <source>
        <dbReference type="SAM" id="SignalP"/>
    </source>
</evidence>
<dbReference type="Gene3D" id="2.60.120.290">
    <property type="entry name" value="Spermadhesin, CUB domain"/>
    <property type="match status" value="2"/>
</dbReference>
<dbReference type="Proteomes" id="UP001642483">
    <property type="component" value="Unassembled WGS sequence"/>
</dbReference>
<comment type="caution">
    <text evidence="9">Lacks conserved residue(s) required for the propagation of feature annotation.</text>
</comment>
<keyword evidence="7" id="KW-0325">Glycoprotein</keyword>
<evidence type="ECO:0000256" key="5">
    <source>
        <dbReference type="ARBA" id="ARBA00022737"/>
    </source>
</evidence>
<dbReference type="Pfam" id="PF07645">
    <property type="entry name" value="EGF_CA"/>
    <property type="match status" value="10"/>
</dbReference>
<dbReference type="CDD" id="cd00041">
    <property type="entry name" value="CUB"/>
    <property type="match status" value="2"/>
</dbReference>
<evidence type="ECO:0000256" key="6">
    <source>
        <dbReference type="ARBA" id="ARBA00023157"/>
    </source>
</evidence>
<evidence type="ECO:0000259" key="11">
    <source>
        <dbReference type="PROSITE" id="PS01180"/>
    </source>
</evidence>
<dbReference type="Gene3D" id="2.10.25.10">
    <property type="entry name" value="Laminin"/>
    <property type="match status" value="16"/>
</dbReference>
<dbReference type="Pfam" id="PF12662">
    <property type="entry name" value="cEGF"/>
    <property type="match status" value="3"/>
</dbReference>
<gene>
    <name evidence="13" type="ORF">CVLEPA_LOCUS2784</name>
</gene>
<feature type="signal peptide" evidence="10">
    <location>
        <begin position="1"/>
        <end position="21"/>
    </location>
</feature>
<dbReference type="SMART" id="SM00042">
    <property type="entry name" value="CUB"/>
    <property type="match status" value="2"/>
</dbReference>
<dbReference type="InterPro" id="IPR049883">
    <property type="entry name" value="NOTCH1_EGF-like"/>
</dbReference>
<evidence type="ECO:0000259" key="12">
    <source>
        <dbReference type="PROSITE" id="PS50026"/>
    </source>
</evidence>
<dbReference type="SMART" id="SM00181">
    <property type="entry name" value="EGF"/>
    <property type="match status" value="16"/>
</dbReference>
<dbReference type="InterPro" id="IPR009030">
    <property type="entry name" value="Growth_fac_rcpt_cys_sf"/>
</dbReference>
<feature type="domain" description="EGF-like" evidence="12">
    <location>
        <begin position="630"/>
        <end position="668"/>
    </location>
</feature>
<evidence type="ECO:0000256" key="7">
    <source>
        <dbReference type="ARBA" id="ARBA00023180"/>
    </source>
</evidence>
<keyword evidence="2" id="KW-0964">Secreted</keyword>
<dbReference type="EMBL" id="CAWYQH010000002">
    <property type="protein sequence ID" value="CAK8672995.1"/>
    <property type="molecule type" value="Genomic_DNA"/>
</dbReference>
<dbReference type="SUPFAM" id="SSF57196">
    <property type="entry name" value="EGF/Laminin"/>
    <property type="match status" value="2"/>
</dbReference>
<evidence type="ECO:0000256" key="1">
    <source>
        <dbReference type="ARBA" id="ARBA00004613"/>
    </source>
</evidence>
<proteinExistence type="predicted"/>
<evidence type="ECO:0000256" key="8">
    <source>
        <dbReference type="PROSITE-ProRule" id="PRU00059"/>
    </source>
</evidence>
<organism evidence="13 14">
    <name type="scientific">Clavelina lepadiformis</name>
    <name type="common">Light-bulb sea squirt</name>
    <name type="synonym">Ascidia lepadiformis</name>
    <dbReference type="NCBI Taxonomy" id="159417"/>
    <lineage>
        <taxon>Eukaryota</taxon>
        <taxon>Metazoa</taxon>
        <taxon>Chordata</taxon>
        <taxon>Tunicata</taxon>
        <taxon>Ascidiacea</taxon>
        <taxon>Aplousobranchia</taxon>
        <taxon>Clavelinidae</taxon>
        <taxon>Clavelina</taxon>
    </lineage>
</organism>
<comment type="caution">
    <text evidence="13">The sequence shown here is derived from an EMBL/GenBank/DDBJ whole genome shotgun (WGS) entry which is preliminary data.</text>
</comment>
<dbReference type="InterPro" id="IPR000742">
    <property type="entry name" value="EGF"/>
</dbReference>
<keyword evidence="4 10" id="KW-0732">Signal</keyword>
<dbReference type="InterPro" id="IPR000859">
    <property type="entry name" value="CUB_dom"/>
</dbReference>
<evidence type="ECO:0000313" key="13">
    <source>
        <dbReference type="EMBL" id="CAK8672995.1"/>
    </source>
</evidence>
<feature type="disulfide bond" evidence="8">
    <location>
        <begin position="194"/>
        <end position="211"/>
    </location>
</feature>
<dbReference type="InterPro" id="IPR013032">
    <property type="entry name" value="EGF-like_CS"/>
</dbReference>
<dbReference type="InterPro" id="IPR052080">
    <property type="entry name" value="vWF_C/EGF_Fibrillin"/>
</dbReference>
<evidence type="ECO:0000256" key="2">
    <source>
        <dbReference type="ARBA" id="ARBA00022525"/>
    </source>
</evidence>
<dbReference type="SMART" id="SM00179">
    <property type="entry name" value="EGF_CA"/>
    <property type="match status" value="15"/>
</dbReference>
<dbReference type="InterPro" id="IPR035914">
    <property type="entry name" value="Sperma_CUB_dom_sf"/>
</dbReference>
<dbReference type="PROSITE" id="PS50026">
    <property type="entry name" value="EGF_3"/>
    <property type="match status" value="4"/>
</dbReference>
<dbReference type="InterPro" id="IPR018097">
    <property type="entry name" value="EGF_Ca-bd_CS"/>
</dbReference>
<feature type="domain" description="EGF-like" evidence="12">
    <location>
        <begin position="712"/>
        <end position="751"/>
    </location>
</feature>
<name>A0ABP0EZV4_CLALP</name>
<feature type="domain" description="EGF-like" evidence="12">
    <location>
        <begin position="289"/>
        <end position="328"/>
    </location>
</feature>
<reference evidence="13 14" key="1">
    <citation type="submission" date="2024-02" db="EMBL/GenBank/DDBJ databases">
        <authorList>
            <person name="Daric V."/>
            <person name="Darras S."/>
        </authorList>
    </citation>
    <scope>NUCLEOTIDE SEQUENCE [LARGE SCALE GENOMIC DNA]</scope>
</reference>
<dbReference type="InterPro" id="IPR000152">
    <property type="entry name" value="EGF-type_Asp/Asn_hydroxyl_site"/>
</dbReference>
<dbReference type="PANTHER" id="PTHR47333">
    <property type="entry name" value="VON WILLEBRAND FACTOR C AND EGF DOMAIN-CONTAINING PROTEIN"/>
    <property type="match status" value="1"/>
</dbReference>
<keyword evidence="5" id="KW-0677">Repeat</keyword>
<evidence type="ECO:0000313" key="14">
    <source>
        <dbReference type="Proteomes" id="UP001642483"/>
    </source>
</evidence>
<feature type="disulfide bond" evidence="9">
    <location>
        <begin position="716"/>
        <end position="726"/>
    </location>
</feature>
<protein>
    <submittedName>
        <fullName evidence="13">Uncharacterized protein</fullName>
    </submittedName>
</protein>
<comment type="subcellular location">
    <subcellularLocation>
        <location evidence="1">Secreted</location>
    </subcellularLocation>
</comment>
<dbReference type="Pfam" id="PF00431">
    <property type="entry name" value="CUB"/>
    <property type="match status" value="2"/>
</dbReference>
<dbReference type="InterPro" id="IPR001881">
    <property type="entry name" value="EGF-like_Ca-bd_dom"/>
</dbReference>
<feature type="chain" id="PRO_5046373872" evidence="10">
    <location>
        <begin position="22"/>
        <end position="977"/>
    </location>
</feature>
<keyword evidence="6 9" id="KW-1015">Disulfide bond</keyword>
<dbReference type="Pfam" id="PF12661">
    <property type="entry name" value="hEGF"/>
    <property type="match status" value="1"/>
</dbReference>
<evidence type="ECO:0000256" key="3">
    <source>
        <dbReference type="ARBA" id="ARBA00022536"/>
    </source>
</evidence>
<sequence length="977" mass="107013">MKLFAVLLTVVACNFMKSVSSQSCDQQIQVRRGVTGAINSPDYPNSYPANSRCTIRLIGASNADHITLTFETFRIEQHRSCQFDYLAIYDGPSTSSSPLGRFCGNNLPTPVISSGKYLTLYFHSDSSVSGDGFSIHYNVGCENEYTAVRGTILSPGSPSNYPSSSSCTYTLNLPRGSQVLLNFRQFDVEESSNCEFDFLHIETPLGSKTFCGLRNPFKRIVNTTRITLTFQSDRSVSRAGFQIDYSVIEGCSTDNGGCDQMCTDIQPGKVFCSCREGLQLDENGVQCIDINECQSSPCSEQCVNTIGSYHCRCDTPGYQLSPDNRTCTDMSCQKDNGGCEHICQPAGNAQYVCACHPGFQPSDDLHNCTDIDECTTTNPKYAHRCEHRCFNEPGSYYCDCHDGYKVSSNRRTCDDIDECPNQEYNCDQLCLNVPGGWECACYEGYRVDPDDPVACVDIDECDEGMYPDSCSVCLNEEGTYQCFCKSGFDSNDDNTDCIDQDECADDNGGCHQLCLNTPGSFRCGCLSGYSSPRNDSAQCFDINECAPNDGQGPCDHYCENMMGTFECSCIGGYRLLEDKKSCQDIDECSGDKNGGCPHDCVNTPGSFQCQCSAGFQDEPGATSAGQQCIDVNECEDSPCDVAIGANCSNSIGSFTCECPSGYRVEDVISCIDVNECTGDKHDCEQVCINEPGSFRCSCELGYTLVDGTDCVDINECSQGDICDQQCHNLLGSYRCDCNPGFFLLGDNRNCSDFDECAESAHNCDQICINEIGFHRCECRSGFLLNDDNDTCSDVNECASNTSGCSHHCVNIRGSFICHCDPGYKTGSDNKTCIDIDECANNNGGCHHICRNYNGTFECGCRDGFMFNGSTTCADIDECADMNGNCSQHCTNILGSYECSCDPNFKLGSDNLTCSHCPTCEQFEQVSSDVTMLMQLVTTVQQLTANNLRLGAQVSLLGNRVSQLEADLLKSRQRRREH</sequence>
<keyword evidence="14" id="KW-1185">Reference proteome</keyword>
<dbReference type="InterPro" id="IPR026823">
    <property type="entry name" value="cEGF"/>
</dbReference>
<dbReference type="SUPFAM" id="SSF57184">
    <property type="entry name" value="Growth factor receptor domain"/>
    <property type="match status" value="5"/>
</dbReference>
<evidence type="ECO:0000256" key="9">
    <source>
        <dbReference type="PROSITE-ProRule" id="PRU00076"/>
    </source>
</evidence>
<dbReference type="PROSITE" id="PS01186">
    <property type="entry name" value="EGF_2"/>
    <property type="match status" value="7"/>
</dbReference>
<dbReference type="PROSITE" id="PS00010">
    <property type="entry name" value="ASX_HYDROXYL"/>
    <property type="match status" value="9"/>
</dbReference>
<dbReference type="PROSITE" id="PS01187">
    <property type="entry name" value="EGF_CA"/>
    <property type="match status" value="5"/>
</dbReference>
<dbReference type="PANTHER" id="PTHR47333:SF4">
    <property type="entry name" value="EGF-LIKE DOMAIN-CONTAINING PROTEIN"/>
    <property type="match status" value="1"/>
</dbReference>
<evidence type="ECO:0000256" key="4">
    <source>
        <dbReference type="ARBA" id="ARBA00022729"/>
    </source>
</evidence>
<feature type="domain" description="CUB" evidence="11">
    <location>
        <begin position="141"/>
        <end position="248"/>
    </location>
</feature>
<dbReference type="Pfam" id="PF14670">
    <property type="entry name" value="FXa_inhibition"/>
    <property type="match status" value="1"/>
</dbReference>
<dbReference type="PROSITE" id="PS01180">
    <property type="entry name" value="CUB"/>
    <property type="match status" value="2"/>
</dbReference>
<feature type="disulfide bond" evidence="9">
    <location>
        <begin position="639"/>
        <end position="656"/>
    </location>
</feature>
<accession>A0ABP0EZV4</accession>
<dbReference type="SUPFAM" id="SSF49854">
    <property type="entry name" value="Spermadhesin, CUB domain"/>
    <property type="match status" value="2"/>
</dbReference>